<reference evidence="1 2" key="1">
    <citation type="submission" date="2018-08" db="EMBL/GenBank/DDBJ databases">
        <title>Genomic Encyclopedia of Archaeal and Bacterial Type Strains, Phase II (KMG-II): from individual species to whole genera.</title>
        <authorList>
            <person name="Goeker M."/>
        </authorList>
    </citation>
    <scope>NUCLEOTIDE SEQUENCE [LARGE SCALE GENOMIC DNA]</scope>
    <source>
        <strain evidence="1 2">DSM 15986</strain>
    </source>
</reference>
<dbReference type="Proteomes" id="UP000256405">
    <property type="component" value="Unassembled WGS sequence"/>
</dbReference>
<comment type="caution">
    <text evidence="1">The sequence shown here is derived from an EMBL/GenBank/DDBJ whole genome shotgun (WGS) entry which is preliminary data.</text>
</comment>
<protein>
    <submittedName>
        <fullName evidence="1">Uncharacterized protein</fullName>
    </submittedName>
</protein>
<keyword evidence="2" id="KW-1185">Reference proteome</keyword>
<gene>
    <name evidence="1" type="ORF">C8N25_12575</name>
</gene>
<proteinExistence type="predicted"/>
<sequence length="190" mass="22508">MAFPPNSMYNDGNFYFWMYPSVIQSGREWLLYFRNELKFWVYKEENHEINFDREVDLEVTDAVKAIGVPFEKEEKYNEAIANNFPGSIREIYKSKDKTIVIYTKGISEDLTREIDRDEPDGRRELEKLKQNYVAVFDADFNLLQKGIPVPAGLIFTTIITEDEEILALKHPDFFETEDDYVIYYKLKLLN</sequence>
<dbReference type="EMBL" id="QUNF01000025">
    <property type="protein sequence ID" value="REG81730.1"/>
    <property type="molecule type" value="Genomic_DNA"/>
</dbReference>
<dbReference type="AlphaFoldDB" id="A0A3E0DIS8"/>
<name>A0A3E0DIS8_9BACT</name>
<evidence type="ECO:0000313" key="1">
    <source>
        <dbReference type="EMBL" id="REG81730.1"/>
    </source>
</evidence>
<evidence type="ECO:0000313" key="2">
    <source>
        <dbReference type="Proteomes" id="UP000256405"/>
    </source>
</evidence>
<accession>A0A3E0DIS8</accession>
<organism evidence="1 2">
    <name type="scientific">Algoriphagus antarcticus</name>
    <dbReference type="NCBI Taxonomy" id="238540"/>
    <lineage>
        <taxon>Bacteria</taxon>
        <taxon>Pseudomonadati</taxon>
        <taxon>Bacteroidota</taxon>
        <taxon>Cytophagia</taxon>
        <taxon>Cytophagales</taxon>
        <taxon>Cyclobacteriaceae</taxon>
        <taxon>Algoriphagus</taxon>
    </lineage>
</organism>